<dbReference type="HOGENOM" id="CLU_1585889_0_0_1"/>
<proteinExistence type="predicted"/>
<dbReference type="Ensembl" id="ENSCSAVT00000018104.1">
    <property type="protein sequence ID" value="ENSCSAVP00000017910.1"/>
    <property type="gene ID" value="ENSCSAVG00000010538.1"/>
</dbReference>
<dbReference type="AlphaFoldDB" id="H2ZJZ4"/>
<reference evidence="2" key="1">
    <citation type="submission" date="2003-08" db="EMBL/GenBank/DDBJ databases">
        <authorList>
            <person name="Birren B."/>
            <person name="Nusbaum C."/>
            <person name="Abebe A."/>
            <person name="Abouelleil A."/>
            <person name="Adekoya E."/>
            <person name="Ait-zahra M."/>
            <person name="Allen N."/>
            <person name="Allen T."/>
            <person name="An P."/>
            <person name="Anderson M."/>
            <person name="Anderson S."/>
            <person name="Arachchi H."/>
            <person name="Armbruster J."/>
            <person name="Bachantsang P."/>
            <person name="Baldwin J."/>
            <person name="Barry A."/>
            <person name="Bayul T."/>
            <person name="Blitshsteyn B."/>
            <person name="Bloom T."/>
            <person name="Blye J."/>
            <person name="Boguslavskiy L."/>
            <person name="Borowsky M."/>
            <person name="Boukhgalter B."/>
            <person name="Brunache A."/>
            <person name="Butler J."/>
            <person name="Calixte N."/>
            <person name="Calvo S."/>
            <person name="Camarata J."/>
            <person name="Campo K."/>
            <person name="Chang J."/>
            <person name="Cheshatsang Y."/>
            <person name="Citroen M."/>
            <person name="Collymore A."/>
            <person name="Considine T."/>
            <person name="Cook A."/>
            <person name="Cooke P."/>
            <person name="Corum B."/>
            <person name="Cuomo C."/>
            <person name="David R."/>
            <person name="Dawoe T."/>
            <person name="Degray S."/>
            <person name="Dodge S."/>
            <person name="Dooley K."/>
            <person name="Dorje P."/>
            <person name="Dorjee K."/>
            <person name="Dorris L."/>
            <person name="Duffey N."/>
            <person name="Dupes A."/>
            <person name="Elkins T."/>
            <person name="Engels R."/>
            <person name="Erickson J."/>
            <person name="Farina A."/>
            <person name="Faro S."/>
            <person name="Ferreira P."/>
            <person name="Fischer H."/>
            <person name="Fitzgerald M."/>
            <person name="Foley K."/>
            <person name="Gage D."/>
            <person name="Galagan J."/>
            <person name="Gearin G."/>
            <person name="Gnerre S."/>
            <person name="Gnirke A."/>
            <person name="Goyette A."/>
            <person name="Graham J."/>
            <person name="Grandbois E."/>
            <person name="Gyaltsen K."/>
            <person name="Hafez N."/>
            <person name="Hagopian D."/>
            <person name="Hagos B."/>
            <person name="Hall J."/>
            <person name="Hatcher B."/>
            <person name="Heller A."/>
            <person name="Higgins H."/>
            <person name="Honan T."/>
            <person name="Horn A."/>
            <person name="Houde N."/>
            <person name="Hughes L."/>
            <person name="Hulme W."/>
            <person name="Husby E."/>
            <person name="Iliev I."/>
            <person name="Jaffe D."/>
            <person name="Jones C."/>
            <person name="Kamal M."/>
            <person name="Kamat A."/>
            <person name="Kamvysselis M."/>
            <person name="Karlsson E."/>
            <person name="Kells C."/>
            <person name="Kieu A."/>
            <person name="Kisner P."/>
            <person name="Kodira C."/>
            <person name="Kulbokas E."/>
            <person name="Labutti K."/>
            <person name="Lama D."/>
            <person name="Landers T."/>
            <person name="Leger J."/>
            <person name="Levine S."/>
            <person name="Lewis D."/>
            <person name="Lewis T."/>
            <person name="Lindblad-toh K."/>
            <person name="Liu X."/>
            <person name="Lokyitsang T."/>
            <person name="Lokyitsang Y."/>
            <person name="Lucien O."/>
            <person name="Lui A."/>
            <person name="Ma L.J."/>
            <person name="Mabbitt R."/>
            <person name="Macdonald J."/>
            <person name="Maclean C."/>
            <person name="Major J."/>
            <person name="Manning J."/>
            <person name="Marabella R."/>
            <person name="Maru K."/>
            <person name="Matthews C."/>
            <person name="Mauceli E."/>
            <person name="Mccarthy M."/>
            <person name="Mcdonough S."/>
            <person name="Mcghee T."/>
            <person name="Meldrim J."/>
            <person name="Meneus L."/>
            <person name="Mesirov J."/>
            <person name="Mihalev A."/>
            <person name="Mihova T."/>
            <person name="Mikkelsen T."/>
            <person name="Mlenga V."/>
            <person name="Moru K."/>
            <person name="Mozes J."/>
            <person name="Mulrain L."/>
            <person name="Munson G."/>
            <person name="Naylor J."/>
            <person name="Newes C."/>
            <person name="Nguyen C."/>
            <person name="Nguyen N."/>
            <person name="Nguyen T."/>
            <person name="Nicol R."/>
            <person name="Nielsen C."/>
            <person name="Nizzari M."/>
            <person name="Norbu C."/>
            <person name="Norbu N."/>
            <person name="O'donnell P."/>
            <person name="Okoawo O."/>
            <person name="O'leary S."/>
            <person name="Omotosho B."/>
            <person name="O'neill K."/>
            <person name="Osman S."/>
            <person name="Parker S."/>
            <person name="Perrin D."/>
            <person name="Phunkhang P."/>
            <person name="Piqani B."/>
            <person name="Purcell S."/>
            <person name="Rachupka T."/>
            <person name="Ramasamy U."/>
            <person name="Rameau R."/>
            <person name="Ray V."/>
            <person name="Raymond C."/>
            <person name="Retta R."/>
            <person name="Richardson S."/>
            <person name="Rise C."/>
            <person name="Rodriguez J."/>
            <person name="Rogers J."/>
            <person name="Rogov P."/>
            <person name="Rutman M."/>
            <person name="Schupbach R."/>
            <person name="Seaman C."/>
            <person name="Settipalli S."/>
            <person name="Sharpe T."/>
            <person name="Sheridan J."/>
            <person name="Sherpa N."/>
            <person name="Shi J."/>
            <person name="Smirnov S."/>
            <person name="Smith C."/>
            <person name="Sougnez C."/>
            <person name="Spencer B."/>
            <person name="Stalker J."/>
            <person name="Stange-thomann N."/>
            <person name="Stavropoulos S."/>
            <person name="Stetson K."/>
            <person name="Stone C."/>
            <person name="Stone S."/>
            <person name="Stubbs M."/>
            <person name="Talamas J."/>
            <person name="Tchuinga P."/>
            <person name="Tenzing P."/>
            <person name="Tesfaye S."/>
            <person name="Theodore J."/>
            <person name="Thoulutsang Y."/>
            <person name="Topham K."/>
            <person name="Towey S."/>
            <person name="Tsamla T."/>
            <person name="Tsomo N."/>
            <person name="Vallee D."/>
            <person name="Vassiliev H."/>
            <person name="Venkataraman V."/>
            <person name="Vinson J."/>
            <person name="Vo A."/>
            <person name="Wade C."/>
            <person name="Wang S."/>
            <person name="Wangchuk T."/>
            <person name="Wangdi T."/>
            <person name="Whittaker C."/>
            <person name="Wilkinson J."/>
            <person name="Wu Y."/>
            <person name="Wyman D."/>
            <person name="Yadav S."/>
            <person name="Yang S."/>
            <person name="Yang X."/>
            <person name="Yeager S."/>
            <person name="Yee E."/>
            <person name="Young G."/>
            <person name="Zainoun J."/>
            <person name="Zembeck L."/>
            <person name="Zimmer A."/>
            <person name="Zody M."/>
            <person name="Lander E."/>
        </authorList>
    </citation>
    <scope>NUCLEOTIDE SEQUENCE [LARGE SCALE GENOMIC DNA]</scope>
</reference>
<reference evidence="1" key="3">
    <citation type="submission" date="2025-09" db="UniProtKB">
        <authorList>
            <consortium name="Ensembl"/>
        </authorList>
    </citation>
    <scope>IDENTIFICATION</scope>
</reference>
<dbReference type="InParanoid" id="H2ZJZ4"/>
<keyword evidence="2" id="KW-1185">Reference proteome</keyword>
<name>H2ZJZ4_CIOSA</name>
<protein>
    <submittedName>
        <fullName evidence="1">Uncharacterized protein</fullName>
    </submittedName>
</protein>
<dbReference type="GeneTree" id="ENSGT00390000017598"/>
<evidence type="ECO:0000313" key="2">
    <source>
        <dbReference type="Proteomes" id="UP000007875"/>
    </source>
</evidence>
<sequence length="168" mass="18995">MDIEVTGLQQLPEDLSKVSRSVFWRADDQVISTELFKTTPDVFLATVVQKGGLSAALCYAIFRSYPEASVSNFRQFTNSQLIFTVEQEGRFTEDVMTGIATRNINRSLNDLSSLLFDKDFDVYKKCSLVIELYRPSSTEYVSFSPQYKKDKEDHSGTFSYGMATSNVS</sequence>
<dbReference type="Proteomes" id="UP000007875">
    <property type="component" value="Unassembled WGS sequence"/>
</dbReference>
<evidence type="ECO:0000313" key="1">
    <source>
        <dbReference type="Ensembl" id="ENSCSAVP00000017910.1"/>
    </source>
</evidence>
<accession>H2ZJZ4</accession>
<organism evidence="1 2">
    <name type="scientific">Ciona savignyi</name>
    <name type="common">Pacific transparent sea squirt</name>
    <dbReference type="NCBI Taxonomy" id="51511"/>
    <lineage>
        <taxon>Eukaryota</taxon>
        <taxon>Metazoa</taxon>
        <taxon>Chordata</taxon>
        <taxon>Tunicata</taxon>
        <taxon>Ascidiacea</taxon>
        <taxon>Phlebobranchia</taxon>
        <taxon>Cionidae</taxon>
        <taxon>Ciona</taxon>
    </lineage>
</organism>
<reference evidence="1" key="2">
    <citation type="submission" date="2025-08" db="UniProtKB">
        <authorList>
            <consortium name="Ensembl"/>
        </authorList>
    </citation>
    <scope>IDENTIFICATION</scope>
</reference>